<accession>A0A1G1XUY1</accession>
<proteinExistence type="inferred from homology"/>
<evidence type="ECO:0000256" key="1">
    <source>
        <dbReference type="ARBA" id="ARBA00004141"/>
    </source>
</evidence>
<keyword evidence="5 9" id="KW-0653">Protein transport</keyword>
<comment type="subcellular location">
    <subcellularLocation>
        <location evidence="9">Cell membrane</location>
        <topology evidence="9">Multi-pass membrane protein</topology>
    </subcellularLocation>
    <subcellularLocation>
        <location evidence="1">Membrane</location>
        <topology evidence="1">Multi-pass membrane protein</topology>
    </subcellularLocation>
</comment>
<evidence type="ECO:0000313" key="11">
    <source>
        <dbReference type="Proteomes" id="UP000178930"/>
    </source>
</evidence>
<protein>
    <recommendedName>
        <fullName evidence="9">Protein-export membrane protein SecG</fullName>
    </recommendedName>
</protein>
<dbReference type="EMBL" id="MHIB01000027">
    <property type="protein sequence ID" value="OGY43889.1"/>
    <property type="molecule type" value="Genomic_DNA"/>
</dbReference>
<sequence>MNVDIIDIIQLVSAILLITAILFQNRGASLGTAFGGSDNIYRTKRGLEKNLFIATIILAVIFLGTALINAIF</sequence>
<dbReference type="Proteomes" id="UP000178930">
    <property type="component" value="Unassembled WGS sequence"/>
</dbReference>
<keyword evidence="8 9" id="KW-0472">Membrane</keyword>
<feature type="transmembrane region" description="Helical" evidence="9">
    <location>
        <begin position="6"/>
        <end position="23"/>
    </location>
</feature>
<keyword evidence="9" id="KW-1003">Cell membrane</keyword>
<keyword evidence="4 9" id="KW-0812">Transmembrane</keyword>
<gene>
    <name evidence="10" type="ORF">A2729_01030</name>
</gene>
<evidence type="ECO:0000256" key="7">
    <source>
        <dbReference type="ARBA" id="ARBA00023010"/>
    </source>
</evidence>
<evidence type="ECO:0000256" key="4">
    <source>
        <dbReference type="ARBA" id="ARBA00022692"/>
    </source>
</evidence>
<name>A0A1G1XUY1_9BACT</name>
<dbReference type="NCBIfam" id="TIGR00810">
    <property type="entry name" value="secG"/>
    <property type="match status" value="1"/>
</dbReference>
<keyword evidence="7 9" id="KW-0811">Translocation</keyword>
<evidence type="ECO:0000313" key="10">
    <source>
        <dbReference type="EMBL" id="OGY43889.1"/>
    </source>
</evidence>
<evidence type="ECO:0000256" key="9">
    <source>
        <dbReference type="RuleBase" id="RU365087"/>
    </source>
</evidence>
<dbReference type="Pfam" id="PF03840">
    <property type="entry name" value="SecG"/>
    <property type="match status" value="1"/>
</dbReference>
<dbReference type="STRING" id="1797532.A2729_01030"/>
<keyword evidence="6 9" id="KW-1133">Transmembrane helix</keyword>
<comment type="caution">
    <text evidence="10">The sequence shown here is derived from an EMBL/GenBank/DDBJ whole genome shotgun (WGS) entry which is preliminary data.</text>
</comment>
<evidence type="ECO:0000256" key="8">
    <source>
        <dbReference type="ARBA" id="ARBA00023136"/>
    </source>
</evidence>
<evidence type="ECO:0000256" key="5">
    <source>
        <dbReference type="ARBA" id="ARBA00022927"/>
    </source>
</evidence>
<dbReference type="GO" id="GO:0015450">
    <property type="term" value="F:protein-transporting ATPase activity"/>
    <property type="evidence" value="ECO:0007669"/>
    <property type="project" value="UniProtKB-UniRule"/>
</dbReference>
<dbReference type="AlphaFoldDB" id="A0A1G1XUY1"/>
<reference evidence="10 11" key="1">
    <citation type="journal article" date="2016" name="Nat. Commun.">
        <title>Thousands of microbial genomes shed light on interconnected biogeochemical processes in an aquifer system.</title>
        <authorList>
            <person name="Anantharaman K."/>
            <person name="Brown C.T."/>
            <person name="Hug L.A."/>
            <person name="Sharon I."/>
            <person name="Castelle C.J."/>
            <person name="Probst A.J."/>
            <person name="Thomas B.C."/>
            <person name="Singh A."/>
            <person name="Wilkins M.J."/>
            <person name="Karaoz U."/>
            <person name="Brodie E.L."/>
            <person name="Williams K.H."/>
            <person name="Hubbard S.S."/>
            <person name="Banfield J.F."/>
        </authorList>
    </citation>
    <scope>NUCLEOTIDE SEQUENCE [LARGE SCALE GENOMIC DNA]</scope>
</reference>
<organism evidence="10 11">
    <name type="scientific">Candidatus Buchananbacteria bacterium RIFCSPHIGHO2_01_FULL_39_14</name>
    <dbReference type="NCBI Taxonomy" id="1797532"/>
    <lineage>
        <taxon>Bacteria</taxon>
        <taxon>Candidatus Buchananiibacteriota</taxon>
    </lineage>
</organism>
<comment type="function">
    <text evidence="9">Involved in protein export. Participates in an early event of protein translocation.</text>
</comment>
<keyword evidence="3 9" id="KW-0813">Transport</keyword>
<evidence type="ECO:0000256" key="6">
    <source>
        <dbReference type="ARBA" id="ARBA00022989"/>
    </source>
</evidence>
<comment type="similarity">
    <text evidence="2 9">Belongs to the SecG family.</text>
</comment>
<feature type="transmembrane region" description="Helical" evidence="9">
    <location>
        <begin position="51"/>
        <end position="71"/>
    </location>
</feature>
<dbReference type="GO" id="GO:0005886">
    <property type="term" value="C:plasma membrane"/>
    <property type="evidence" value="ECO:0007669"/>
    <property type="project" value="UniProtKB-SubCell"/>
</dbReference>
<evidence type="ECO:0000256" key="3">
    <source>
        <dbReference type="ARBA" id="ARBA00022448"/>
    </source>
</evidence>
<evidence type="ECO:0000256" key="2">
    <source>
        <dbReference type="ARBA" id="ARBA00008445"/>
    </source>
</evidence>
<dbReference type="GO" id="GO:0009306">
    <property type="term" value="P:protein secretion"/>
    <property type="evidence" value="ECO:0007669"/>
    <property type="project" value="UniProtKB-UniRule"/>
</dbReference>
<dbReference type="InterPro" id="IPR004692">
    <property type="entry name" value="SecG"/>
</dbReference>